<sequence length="280" mass="32934">MSFKKLEKTDKDFMRDLLFDRWLKSKDDGRVVDTSFLEKIVLGWLILNQTGDVKDAIYWAVEGALLFLQTQDRVKEGWRDELTTEWGNYQAGVNPDFAKEWGKHLEQVKKNGKVVKDYKKGKEKVVVDKDALERAVLAQYVPKMDELKKIKSSFEEMDGEKQHTTLRFLSMDIRKFTSYLPTEKRENKVTEDVLRGLEIVLNDWEEQHKPIREAWEAEQKIIRKNKEIDDANLRLLSGWKASLKKWRGKDKNGVLWTERVKPIIAKIGLVLSNKTQRKYC</sequence>
<gene>
    <name evidence="1" type="ORF">S06H3_27577</name>
</gene>
<dbReference type="EMBL" id="BARV01016012">
    <property type="protein sequence ID" value="GAI22047.1"/>
    <property type="molecule type" value="Genomic_DNA"/>
</dbReference>
<reference evidence="1" key="1">
    <citation type="journal article" date="2014" name="Front. Microbiol.">
        <title>High frequency of phylogenetically diverse reductive dehalogenase-homologous genes in deep subseafloor sedimentary metagenomes.</title>
        <authorList>
            <person name="Kawai M."/>
            <person name="Futagami T."/>
            <person name="Toyoda A."/>
            <person name="Takaki Y."/>
            <person name="Nishi S."/>
            <person name="Hori S."/>
            <person name="Arai W."/>
            <person name="Tsubouchi T."/>
            <person name="Morono Y."/>
            <person name="Uchiyama I."/>
            <person name="Ito T."/>
            <person name="Fujiyama A."/>
            <person name="Inagaki F."/>
            <person name="Takami H."/>
        </authorList>
    </citation>
    <scope>NUCLEOTIDE SEQUENCE</scope>
    <source>
        <strain evidence="1">Expedition CK06-06</strain>
    </source>
</reference>
<comment type="caution">
    <text evidence="1">The sequence shown here is derived from an EMBL/GenBank/DDBJ whole genome shotgun (WGS) entry which is preliminary data.</text>
</comment>
<proteinExistence type="predicted"/>
<dbReference type="AlphaFoldDB" id="X1LRQ8"/>
<feature type="non-terminal residue" evidence="1">
    <location>
        <position position="280"/>
    </location>
</feature>
<name>X1LRQ8_9ZZZZ</name>
<protein>
    <submittedName>
        <fullName evidence="1">Uncharacterized protein</fullName>
    </submittedName>
</protein>
<organism evidence="1">
    <name type="scientific">marine sediment metagenome</name>
    <dbReference type="NCBI Taxonomy" id="412755"/>
    <lineage>
        <taxon>unclassified sequences</taxon>
        <taxon>metagenomes</taxon>
        <taxon>ecological metagenomes</taxon>
    </lineage>
</organism>
<evidence type="ECO:0000313" key="1">
    <source>
        <dbReference type="EMBL" id="GAI22047.1"/>
    </source>
</evidence>
<accession>X1LRQ8</accession>